<evidence type="ECO:0000259" key="13">
    <source>
        <dbReference type="Pfam" id="PF02163"/>
    </source>
</evidence>
<evidence type="ECO:0000313" key="15">
    <source>
        <dbReference type="Proteomes" id="UP001501480"/>
    </source>
</evidence>
<feature type="transmembrane region" description="Helical" evidence="12">
    <location>
        <begin position="46"/>
        <end position="63"/>
    </location>
</feature>
<keyword evidence="15" id="KW-1185">Reference proteome</keyword>
<comment type="similarity">
    <text evidence="3">Belongs to the peptidase M50B family.</text>
</comment>
<keyword evidence="8" id="KW-0862">Zinc</keyword>
<dbReference type="Proteomes" id="UP001501480">
    <property type="component" value="Unassembled WGS sequence"/>
</dbReference>
<reference evidence="14 15" key="1">
    <citation type="journal article" date="2019" name="Int. J. Syst. Evol. Microbiol.">
        <title>The Global Catalogue of Microorganisms (GCM) 10K type strain sequencing project: providing services to taxonomists for standard genome sequencing and annotation.</title>
        <authorList>
            <consortium name="The Broad Institute Genomics Platform"/>
            <consortium name="The Broad Institute Genome Sequencing Center for Infectious Disease"/>
            <person name="Wu L."/>
            <person name="Ma J."/>
        </authorList>
    </citation>
    <scope>NUCLEOTIDE SEQUENCE [LARGE SCALE GENOMIC DNA]</scope>
    <source>
        <strain evidence="14 15">JCM 15749</strain>
    </source>
</reference>
<keyword evidence="9 12" id="KW-1133">Transmembrane helix</keyword>
<evidence type="ECO:0000256" key="6">
    <source>
        <dbReference type="ARBA" id="ARBA00022723"/>
    </source>
</evidence>
<dbReference type="PANTHER" id="PTHR39188:SF3">
    <property type="entry name" value="STAGE IV SPORULATION PROTEIN FB"/>
    <property type="match status" value="1"/>
</dbReference>
<keyword evidence="10" id="KW-0482">Metalloprotease</keyword>
<gene>
    <name evidence="14" type="ORF">GCM10009821_01620</name>
</gene>
<feature type="domain" description="Peptidase M50" evidence="13">
    <location>
        <begin position="129"/>
        <end position="190"/>
    </location>
</feature>
<dbReference type="Pfam" id="PF02163">
    <property type="entry name" value="Peptidase_M50"/>
    <property type="match status" value="1"/>
</dbReference>
<proteinExistence type="inferred from homology"/>
<keyword evidence="11 12" id="KW-0472">Membrane</keyword>
<dbReference type="PANTHER" id="PTHR39188">
    <property type="entry name" value="MEMBRANE-ASSOCIATED ZINC METALLOPROTEASE M50B"/>
    <property type="match status" value="1"/>
</dbReference>
<dbReference type="InterPro" id="IPR008915">
    <property type="entry name" value="Peptidase_M50"/>
</dbReference>
<evidence type="ECO:0000256" key="10">
    <source>
        <dbReference type="ARBA" id="ARBA00023049"/>
    </source>
</evidence>
<feature type="transmembrane region" description="Helical" evidence="12">
    <location>
        <begin position="206"/>
        <end position="224"/>
    </location>
</feature>
<feature type="transmembrane region" description="Helical" evidence="12">
    <location>
        <begin position="143"/>
        <end position="170"/>
    </location>
</feature>
<feature type="transmembrane region" description="Helical" evidence="12">
    <location>
        <begin position="99"/>
        <end position="123"/>
    </location>
</feature>
<feature type="transmembrane region" description="Helical" evidence="12">
    <location>
        <begin position="17"/>
        <end position="34"/>
    </location>
</feature>
<organism evidence="14 15">
    <name type="scientific">Aeromicrobium halocynthiae</name>
    <dbReference type="NCBI Taxonomy" id="560557"/>
    <lineage>
        <taxon>Bacteria</taxon>
        <taxon>Bacillati</taxon>
        <taxon>Actinomycetota</taxon>
        <taxon>Actinomycetes</taxon>
        <taxon>Propionibacteriales</taxon>
        <taxon>Nocardioidaceae</taxon>
        <taxon>Aeromicrobium</taxon>
    </lineage>
</organism>
<keyword evidence="4" id="KW-0645">Protease</keyword>
<evidence type="ECO:0000256" key="7">
    <source>
        <dbReference type="ARBA" id="ARBA00022801"/>
    </source>
</evidence>
<name>A0ABN2VQ72_9ACTN</name>
<protein>
    <recommendedName>
        <fullName evidence="13">Peptidase M50 domain-containing protein</fullName>
    </recommendedName>
</protein>
<evidence type="ECO:0000256" key="3">
    <source>
        <dbReference type="ARBA" id="ARBA00007931"/>
    </source>
</evidence>
<comment type="subcellular location">
    <subcellularLocation>
        <location evidence="2">Membrane</location>
        <topology evidence="2">Multi-pass membrane protein</topology>
    </subcellularLocation>
</comment>
<sequence>MIAGRSFDLVRWGSTRVTAHPSLLLAAVVLVVLFAPRFDQGPLDPYVAGLVFVVALYLSILLHELAHVAAARAWGLAVPRVVLHLLGGHTEIVGTRGPAQAAVTALVGPLASAGIAAAVFAVVATVEDATTAQILWSLAWVNLLLAVFNLLPGLPLDGGHVVAALGWALTGRRSSGTSATAWIGRGTALGVLALVVGFRFGEPGALPEVVLGALVAAFLWTGAGRADALATAQRADEQHERTPDDRSTP</sequence>
<keyword evidence="6" id="KW-0479">Metal-binding</keyword>
<evidence type="ECO:0000256" key="5">
    <source>
        <dbReference type="ARBA" id="ARBA00022692"/>
    </source>
</evidence>
<evidence type="ECO:0000256" key="8">
    <source>
        <dbReference type="ARBA" id="ARBA00022833"/>
    </source>
</evidence>
<comment type="cofactor">
    <cofactor evidence="1">
        <name>Zn(2+)</name>
        <dbReference type="ChEBI" id="CHEBI:29105"/>
    </cofactor>
</comment>
<keyword evidence="5 12" id="KW-0812">Transmembrane</keyword>
<evidence type="ECO:0000256" key="1">
    <source>
        <dbReference type="ARBA" id="ARBA00001947"/>
    </source>
</evidence>
<dbReference type="EMBL" id="BAAAPY010000001">
    <property type="protein sequence ID" value="GAA2069111.1"/>
    <property type="molecule type" value="Genomic_DNA"/>
</dbReference>
<accession>A0ABN2VQ72</accession>
<keyword evidence="7" id="KW-0378">Hydrolase</keyword>
<evidence type="ECO:0000256" key="9">
    <source>
        <dbReference type="ARBA" id="ARBA00022989"/>
    </source>
</evidence>
<evidence type="ECO:0000256" key="4">
    <source>
        <dbReference type="ARBA" id="ARBA00022670"/>
    </source>
</evidence>
<evidence type="ECO:0000256" key="12">
    <source>
        <dbReference type="SAM" id="Phobius"/>
    </source>
</evidence>
<evidence type="ECO:0000256" key="11">
    <source>
        <dbReference type="ARBA" id="ARBA00023136"/>
    </source>
</evidence>
<evidence type="ECO:0000256" key="2">
    <source>
        <dbReference type="ARBA" id="ARBA00004141"/>
    </source>
</evidence>
<evidence type="ECO:0000313" key="14">
    <source>
        <dbReference type="EMBL" id="GAA2069111.1"/>
    </source>
</evidence>
<comment type="caution">
    <text evidence="14">The sequence shown here is derived from an EMBL/GenBank/DDBJ whole genome shotgun (WGS) entry which is preliminary data.</text>
</comment>
<feature type="transmembrane region" description="Helical" evidence="12">
    <location>
        <begin position="182"/>
        <end position="200"/>
    </location>
</feature>
<dbReference type="RefSeq" id="WP_344323149.1">
    <property type="nucleotide sequence ID" value="NZ_BAAAPY010000001.1"/>
</dbReference>